<dbReference type="Pfam" id="PF05656">
    <property type="entry name" value="DUF805"/>
    <property type="match status" value="1"/>
</dbReference>
<feature type="transmembrane region" description="Helical" evidence="2">
    <location>
        <begin position="46"/>
        <end position="66"/>
    </location>
</feature>
<dbReference type="PANTHER" id="PTHR34980">
    <property type="entry name" value="INNER MEMBRANE PROTEIN-RELATED-RELATED"/>
    <property type="match status" value="1"/>
</dbReference>
<accession>A0AA90H408</accession>
<name>A0AA90H408_9ACTN</name>
<feature type="region of interest" description="Disordered" evidence="1">
    <location>
        <begin position="105"/>
        <end position="126"/>
    </location>
</feature>
<dbReference type="AlphaFoldDB" id="A0AA90H408"/>
<dbReference type="EMBL" id="JABXJJ020000016">
    <property type="protein sequence ID" value="MDI5970583.1"/>
    <property type="molecule type" value="Genomic_DNA"/>
</dbReference>
<evidence type="ECO:0000256" key="1">
    <source>
        <dbReference type="SAM" id="MobiDB-lite"/>
    </source>
</evidence>
<evidence type="ECO:0000256" key="2">
    <source>
        <dbReference type="SAM" id="Phobius"/>
    </source>
</evidence>
<keyword evidence="2" id="KW-1133">Transmembrane helix</keyword>
<dbReference type="PANTHER" id="PTHR34980:SF2">
    <property type="entry name" value="INNER MEMBRANE PROTEIN YHAH-RELATED"/>
    <property type="match status" value="1"/>
</dbReference>
<sequence>MSWYTAAMKNYFGFSGRARRSEYWFFALFYAIIYVLATVIGLLIHFPALLVIVALVHLIPGLAVSARRLHDTDKSAGWIFIALIPLIGAIVLLVFTCTAGTPGPNRFGPDPKNPVPPMQGGGYQYV</sequence>
<reference evidence="4 5" key="1">
    <citation type="submission" date="2023-05" db="EMBL/GenBank/DDBJ databases">
        <title>Streptantibioticus silvisoli sp. nov., acidotolerant actinomycetes 1 from pine litter.</title>
        <authorList>
            <person name="Swiecimska M."/>
            <person name="Golinska P."/>
            <person name="Sangal V."/>
            <person name="Wachnowicz B."/>
            <person name="Goodfellow M."/>
        </authorList>
    </citation>
    <scope>NUCLEOTIDE SEQUENCE</scope>
    <source>
        <strain evidence="4">SL13</strain>
        <strain evidence="3 5">SL54</strain>
    </source>
</reference>
<dbReference type="EMBL" id="JAAGKO020000022">
    <property type="protein sequence ID" value="MDI5964315.1"/>
    <property type="molecule type" value="Genomic_DNA"/>
</dbReference>
<organism evidence="4">
    <name type="scientific">Streptantibioticus silvisoli</name>
    <dbReference type="NCBI Taxonomy" id="2705255"/>
    <lineage>
        <taxon>Bacteria</taxon>
        <taxon>Bacillati</taxon>
        <taxon>Actinomycetota</taxon>
        <taxon>Actinomycetes</taxon>
        <taxon>Kitasatosporales</taxon>
        <taxon>Streptomycetaceae</taxon>
        <taxon>Streptantibioticus</taxon>
    </lineage>
</organism>
<keyword evidence="5" id="KW-1185">Reference proteome</keyword>
<feature type="transmembrane region" description="Helical" evidence="2">
    <location>
        <begin position="78"/>
        <end position="101"/>
    </location>
</feature>
<dbReference type="InterPro" id="IPR008523">
    <property type="entry name" value="DUF805"/>
</dbReference>
<dbReference type="RefSeq" id="WP_271314685.1">
    <property type="nucleotide sequence ID" value="NZ_JAAGKO020000022.1"/>
</dbReference>
<protein>
    <submittedName>
        <fullName evidence="4">DUF805 domain-containing protein</fullName>
    </submittedName>
</protein>
<evidence type="ECO:0000313" key="4">
    <source>
        <dbReference type="EMBL" id="MDI5970583.1"/>
    </source>
</evidence>
<comment type="caution">
    <text evidence="4">The sequence shown here is derived from an EMBL/GenBank/DDBJ whole genome shotgun (WGS) entry which is preliminary data.</text>
</comment>
<dbReference type="Proteomes" id="UP001156398">
    <property type="component" value="Unassembled WGS sequence"/>
</dbReference>
<feature type="transmembrane region" description="Helical" evidence="2">
    <location>
        <begin position="21"/>
        <end position="40"/>
    </location>
</feature>
<proteinExistence type="predicted"/>
<keyword evidence="2" id="KW-0812">Transmembrane</keyword>
<evidence type="ECO:0000313" key="3">
    <source>
        <dbReference type="EMBL" id="MDI5964315.1"/>
    </source>
</evidence>
<keyword evidence="2" id="KW-0472">Membrane</keyword>
<evidence type="ECO:0000313" key="5">
    <source>
        <dbReference type="Proteomes" id="UP001156398"/>
    </source>
</evidence>
<dbReference type="GO" id="GO:0005886">
    <property type="term" value="C:plasma membrane"/>
    <property type="evidence" value="ECO:0007669"/>
    <property type="project" value="TreeGrafter"/>
</dbReference>
<gene>
    <name evidence="3" type="ORF">POF43_016560</name>
    <name evidence="4" type="ORF">POF50_014740</name>
</gene>